<comment type="caution">
    <text evidence="2">The sequence shown here is derived from an EMBL/GenBank/DDBJ whole genome shotgun (WGS) entry which is preliminary data.</text>
</comment>
<proteinExistence type="predicted"/>
<dbReference type="AlphaFoldDB" id="A0A9Q0N8G1"/>
<feature type="non-terminal residue" evidence="2">
    <location>
        <position position="370"/>
    </location>
</feature>
<organism evidence="2 3">
    <name type="scientific">Pseudolycoriella hygida</name>
    <dbReference type="NCBI Taxonomy" id="35572"/>
    <lineage>
        <taxon>Eukaryota</taxon>
        <taxon>Metazoa</taxon>
        <taxon>Ecdysozoa</taxon>
        <taxon>Arthropoda</taxon>
        <taxon>Hexapoda</taxon>
        <taxon>Insecta</taxon>
        <taxon>Pterygota</taxon>
        <taxon>Neoptera</taxon>
        <taxon>Endopterygota</taxon>
        <taxon>Diptera</taxon>
        <taxon>Nematocera</taxon>
        <taxon>Sciaroidea</taxon>
        <taxon>Sciaridae</taxon>
        <taxon>Pseudolycoriella</taxon>
    </lineage>
</organism>
<name>A0A9Q0N8G1_9DIPT</name>
<keyword evidence="3" id="KW-1185">Reference proteome</keyword>
<dbReference type="Proteomes" id="UP001151699">
    <property type="component" value="Chromosome A"/>
</dbReference>
<dbReference type="EMBL" id="WJQU01000001">
    <property type="protein sequence ID" value="KAJ6645708.1"/>
    <property type="molecule type" value="Genomic_DNA"/>
</dbReference>
<evidence type="ECO:0000313" key="3">
    <source>
        <dbReference type="Proteomes" id="UP001151699"/>
    </source>
</evidence>
<reference evidence="2" key="1">
    <citation type="submission" date="2022-07" db="EMBL/GenBank/DDBJ databases">
        <authorList>
            <person name="Trinca V."/>
            <person name="Uliana J.V.C."/>
            <person name="Torres T.T."/>
            <person name="Ward R.J."/>
            <person name="Monesi N."/>
        </authorList>
    </citation>
    <scope>NUCLEOTIDE SEQUENCE</scope>
    <source>
        <strain evidence="2">HSMRA1968</strain>
        <tissue evidence="2">Whole embryos</tissue>
    </source>
</reference>
<feature type="chain" id="PRO_5040166825" description="Lipoprotein" evidence="1">
    <location>
        <begin position="25"/>
        <end position="370"/>
    </location>
</feature>
<dbReference type="OrthoDB" id="9973955at2759"/>
<evidence type="ECO:0008006" key="4">
    <source>
        <dbReference type="Google" id="ProtNLM"/>
    </source>
</evidence>
<sequence length="370" mass="42093">MIRLNTNFRVCFVLVIGFLACGRAKNINDKNVLTIPWYEGVTPEKVEADKNRIPKAHLVELTDLYDEISGTIVLNGTDFRSEFPDSNSWRKSAGFVQTVFYSYQKHHNLVIRPDDIWTAILTQFSLYVNANSEGLRSEFVNFEGKKTLEVQFFVPINQVPVDQFIERIGSLINENIDPKIASWVTPNFTTTTVNDKLVTGASLMATLQNYFDYSLSLILCGIPEVTILGTVDDWKDIRQRVKGLTQFELIGRNTLTKWSSMLEEILDEIIKVKEGGKRNDEFWRQAIRIDYKPMNLGCAIPNENITPGVVHVPISIYDEFAEPSQRKYTGAIITGHMGHAVRNDEMTLQPMSGWAMMITNEPPSYLAKLQ</sequence>
<dbReference type="PROSITE" id="PS51257">
    <property type="entry name" value="PROKAR_LIPOPROTEIN"/>
    <property type="match status" value="1"/>
</dbReference>
<evidence type="ECO:0000256" key="1">
    <source>
        <dbReference type="SAM" id="SignalP"/>
    </source>
</evidence>
<protein>
    <recommendedName>
        <fullName evidence="4">Lipoprotein</fullName>
    </recommendedName>
</protein>
<accession>A0A9Q0N8G1</accession>
<feature type="signal peptide" evidence="1">
    <location>
        <begin position="1"/>
        <end position="24"/>
    </location>
</feature>
<evidence type="ECO:0000313" key="2">
    <source>
        <dbReference type="EMBL" id="KAJ6645708.1"/>
    </source>
</evidence>
<gene>
    <name evidence="2" type="ORF">Bhyg_00916</name>
</gene>
<dbReference type="InterPro" id="IPR025533">
    <property type="entry name" value="DUF4419"/>
</dbReference>
<keyword evidence="1" id="KW-0732">Signal</keyword>
<dbReference type="PANTHER" id="PTHR31252:SF11">
    <property type="entry name" value="DUF4419 DOMAIN-CONTAINING PROTEIN"/>
    <property type="match status" value="1"/>
</dbReference>
<dbReference type="PANTHER" id="PTHR31252">
    <property type="entry name" value="DUF4419 DOMAIN-CONTAINING PROTEIN"/>
    <property type="match status" value="1"/>
</dbReference>
<dbReference type="Pfam" id="PF14388">
    <property type="entry name" value="DUF4419"/>
    <property type="match status" value="1"/>
</dbReference>